<organism evidence="1 2">
    <name type="scientific">Colletotrichum asianum</name>
    <dbReference type="NCBI Taxonomy" id="702518"/>
    <lineage>
        <taxon>Eukaryota</taxon>
        <taxon>Fungi</taxon>
        <taxon>Dikarya</taxon>
        <taxon>Ascomycota</taxon>
        <taxon>Pezizomycotina</taxon>
        <taxon>Sordariomycetes</taxon>
        <taxon>Hypocreomycetidae</taxon>
        <taxon>Glomerellales</taxon>
        <taxon>Glomerellaceae</taxon>
        <taxon>Colletotrichum</taxon>
        <taxon>Colletotrichum gloeosporioides species complex</taxon>
    </lineage>
</organism>
<evidence type="ECO:0000313" key="2">
    <source>
        <dbReference type="Proteomes" id="UP000434172"/>
    </source>
</evidence>
<accession>A0A8H3VYD8</accession>
<dbReference type="Proteomes" id="UP000434172">
    <property type="component" value="Unassembled WGS sequence"/>
</dbReference>
<dbReference type="AlphaFoldDB" id="A0A8H3VYD8"/>
<dbReference type="EMBL" id="WOWK01000259">
    <property type="protein sequence ID" value="KAF0314958.1"/>
    <property type="molecule type" value="Genomic_DNA"/>
</dbReference>
<keyword evidence="2" id="KW-1185">Reference proteome</keyword>
<protein>
    <submittedName>
        <fullName evidence="1">Uncharacterized protein</fullName>
    </submittedName>
</protein>
<comment type="caution">
    <text evidence="1">The sequence shown here is derived from an EMBL/GenBank/DDBJ whole genome shotgun (WGS) entry which is preliminary data.</text>
</comment>
<gene>
    <name evidence="1" type="ORF">GQ607_017813</name>
</gene>
<name>A0A8H3VYD8_9PEZI</name>
<proteinExistence type="predicted"/>
<reference evidence="1 2" key="1">
    <citation type="submission" date="2019-12" db="EMBL/GenBank/DDBJ databases">
        <title>A genome sequence resource for the geographically widespread anthracnose pathogen Colletotrichum asianum.</title>
        <authorList>
            <person name="Meng Y."/>
        </authorList>
    </citation>
    <scope>NUCLEOTIDE SEQUENCE [LARGE SCALE GENOMIC DNA]</scope>
    <source>
        <strain evidence="1 2">ICMP 18580</strain>
    </source>
</reference>
<evidence type="ECO:0000313" key="1">
    <source>
        <dbReference type="EMBL" id="KAF0314958.1"/>
    </source>
</evidence>
<feature type="non-terminal residue" evidence="1">
    <location>
        <position position="1"/>
    </location>
</feature>
<sequence length="53" mass="5924">KAQVEVNKALAKLDYVYKVKRIVFKKGYKETLVVIEEGEVSKVPSIGSSILEV</sequence>